<evidence type="ECO:0000313" key="4">
    <source>
        <dbReference type="Proteomes" id="UP000594638"/>
    </source>
</evidence>
<evidence type="ECO:0000313" key="3">
    <source>
        <dbReference type="EMBL" id="CAA2961102.1"/>
    </source>
</evidence>
<dbReference type="Pfam" id="PF25418">
    <property type="entry name" value="DUF7890"/>
    <property type="match status" value="1"/>
</dbReference>
<feature type="domain" description="DUF7890" evidence="2">
    <location>
        <begin position="72"/>
        <end position="117"/>
    </location>
</feature>
<dbReference type="OrthoDB" id="1077969at2759"/>
<dbReference type="PANTHER" id="PTHR36782">
    <property type="entry name" value="BNAC03G62080D PROTEIN"/>
    <property type="match status" value="1"/>
</dbReference>
<dbReference type="Proteomes" id="UP000594638">
    <property type="component" value="Unassembled WGS sequence"/>
</dbReference>
<keyword evidence="4" id="KW-1185">Reference proteome</keyword>
<reference evidence="3 4" key="1">
    <citation type="submission" date="2019-12" db="EMBL/GenBank/DDBJ databases">
        <authorList>
            <person name="Alioto T."/>
            <person name="Alioto T."/>
            <person name="Gomez Garrido J."/>
        </authorList>
    </citation>
    <scope>NUCLEOTIDE SEQUENCE [LARGE SCALE GENOMIC DNA]</scope>
</reference>
<proteinExistence type="predicted"/>
<organism evidence="3 4">
    <name type="scientific">Olea europaea subsp. europaea</name>
    <dbReference type="NCBI Taxonomy" id="158383"/>
    <lineage>
        <taxon>Eukaryota</taxon>
        <taxon>Viridiplantae</taxon>
        <taxon>Streptophyta</taxon>
        <taxon>Embryophyta</taxon>
        <taxon>Tracheophyta</taxon>
        <taxon>Spermatophyta</taxon>
        <taxon>Magnoliopsida</taxon>
        <taxon>eudicotyledons</taxon>
        <taxon>Gunneridae</taxon>
        <taxon>Pentapetalae</taxon>
        <taxon>asterids</taxon>
        <taxon>lamiids</taxon>
        <taxon>Lamiales</taxon>
        <taxon>Oleaceae</taxon>
        <taxon>Oleeae</taxon>
        <taxon>Olea</taxon>
    </lineage>
</organism>
<name>A0A8S0Q461_OLEEU</name>
<protein>
    <recommendedName>
        <fullName evidence="2">DUF7890 domain-containing protein</fullName>
    </recommendedName>
</protein>
<dbReference type="PANTHER" id="PTHR36782:SF1">
    <property type="entry name" value="CALCIUM UNIPORTER PROTEIN"/>
    <property type="match status" value="1"/>
</dbReference>
<dbReference type="InterPro" id="IPR057212">
    <property type="entry name" value="DUF7890"/>
</dbReference>
<dbReference type="Gramene" id="OE9A039530T1">
    <property type="protein sequence ID" value="OE9A039530C1"/>
    <property type="gene ID" value="OE9A039530"/>
</dbReference>
<evidence type="ECO:0000256" key="1">
    <source>
        <dbReference type="SAM" id="MobiDB-lite"/>
    </source>
</evidence>
<comment type="caution">
    <text evidence="3">The sequence shown here is derived from an EMBL/GenBank/DDBJ whole genome shotgun (WGS) entry which is preliminary data.</text>
</comment>
<dbReference type="AlphaFoldDB" id="A0A8S0Q461"/>
<evidence type="ECO:0000259" key="2">
    <source>
        <dbReference type="Pfam" id="PF25418"/>
    </source>
</evidence>
<feature type="region of interest" description="Disordered" evidence="1">
    <location>
        <begin position="41"/>
        <end position="60"/>
    </location>
</feature>
<feature type="compositionally biased region" description="Basic and acidic residues" evidence="1">
    <location>
        <begin position="41"/>
        <end position="56"/>
    </location>
</feature>
<sequence length="119" mass="14009">MSEIQSHKKPEVPHYIYRDELSKKPSTLKMRKKVHFQIEQKPLLEREESEKNHESRNNSTCCGHVEKEKLSGTKVKILMTKEEAAQLLSKFRDGRVLEFKDVARELVQIPVNRVNFVSY</sequence>
<accession>A0A8S0Q461</accession>
<gene>
    <name evidence="3" type="ORF">OLEA9_A039530</name>
</gene>
<dbReference type="EMBL" id="CACTIH010000498">
    <property type="protein sequence ID" value="CAA2961102.1"/>
    <property type="molecule type" value="Genomic_DNA"/>
</dbReference>